<accession>A0ACC2L883</accession>
<dbReference type="Proteomes" id="UP001234297">
    <property type="component" value="Chromosome 7"/>
</dbReference>
<sequence length="75" mass="8310">MISFSQLQAPLVSLFDSLKRLLLRELCPMPESWPPLLQMPFFKQASLLKTPAIATRLKSSSFAATMDAAASVEKI</sequence>
<organism evidence="1 2">
    <name type="scientific">Persea americana</name>
    <name type="common">Avocado</name>
    <dbReference type="NCBI Taxonomy" id="3435"/>
    <lineage>
        <taxon>Eukaryota</taxon>
        <taxon>Viridiplantae</taxon>
        <taxon>Streptophyta</taxon>
        <taxon>Embryophyta</taxon>
        <taxon>Tracheophyta</taxon>
        <taxon>Spermatophyta</taxon>
        <taxon>Magnoliopsida</taxon>
        <taxon>Magnoliidae</taxon>
        <taxon>Laurales</taxon>
        <taxon>Lauraceae</taxon>
        <taxon>Persea</taxon>
    </lineage>
</organism>
<keyword evidence="2" id="KW-1185">Reference proteome</keyword>
<dbReference type="EMBL" id="CM056815">
    <property type="protein sequence ID" value="KAJ8629560.1"/>
    <property type="molecule type" value="Genomic_DNA"/>
</dbReference>
<evidence type="ECO:0000313" key="2">
    <source>
        <dbReference type="Proteomes" id="UP001234297"/>
    </source>
</evidence>
<reference evidence="1 2" key="1">
    <citation type="journal article" date="2022" name="Hortic Res">
        <title>A haplotype resolved chromosomal level avocado genome allows analysis of novel avocado genes.</title>
        <authorList>
            <person name="Nath O."/>
            <person name="Fletcher S.J."/>
            <person name="Hayward A."/>
            <person name="Shaw L.M."/>
            <person name="Masouleh A.K."/>
            <person name="Furtado A."/>
            <person name="Henry R.J."/>
            <person name="Mitter N."/>
        </authorList>
    </citation>
    <scope>NUCLEOTIDE SEQUENCE [LARGE SCALE GENOMIC DNA]</scope>
    <source>
        <strain evidence="2">cv. Hass</strain>
    </source>
</reference>
<gene>
    <name evidence="1" type="ORF">MRB53_022883</name>
</gene>
<name>A0ACC2L883_PERAE</name>
<proteinExistence type="predicted"/>
<evidence type="ECO:0000313" key="1">
    <source>
        <dbReference type="EMBL" id="KAJ8629560.1"/>
    </source>
</evidence>
<protein>
    <submittedName>
        <fullName evidence="1">Uncharacterized protein</fullName>
    </submittedName>
</protein>
<comment type="caution">
    <text evidence="1">The sequence shown here is derived from an EMBL/GenBank/DDBJ whole genome shotgun (WGS) entry which is preliminary data.</text>
</comment>